<evidence type="ECO:0000259" key="2">
    <source>
        <dbReference type="Pfam" id="PF10328"/>
    </source>
</evidence>
<evidence type="ECO:0000256" key="1">
    <source>
        <dbReference type="SAM" id="Phobius"/>
    </source>
</evidence>
<comment type="caution">
    <text evidence="3">The sequence shown here is derived from an EMBL/GenBank/DDBJ whole genome shotgun (WGS) entry which is preliminary data.</text>
</comment>
<keyword evidence="1" id="KW-1133">Transmembrane helix</keyword>
<feature type="transmembrane region" description="Helical" evidence="1">
    <location>
        <begin position="6"/>
        <end position="27"/>
    </location>
</feature>
<name>A0A4U5NBD5_STECR</name>
<reference evidence="3 4" key="1">
    <citation type="journal article" date="2015" name="Genome Biol.">
        <title>Comparative genomics of Steinernema reveals deeply conserved gene regulatory networks.</title>
        <authorList>
            <person name="Dillman A.R."/>
            <person name="Macchietto M."/>
            <person name="Porter C.F."/>
            <person name="Rogers A."/>
            <person name="Williams B."/>
            <person name="Antoshechkin I."/>
            <person name="Lee M.M."/>
            <person name="Goodwin Z."/>
            <person name="Lu X."/>
            <person name="Lewis E.E."/>
            <person name="Goodrich-Blair H."/>
            <person name="Stock S.P."/>
            <person name="Adams B.J."/>
            <person name="Sternberg P.W."/>
            <person name="Mortazavi A."/>
        </authorList>
    </citation>
    <scope>NUCLEOTIDE SEQUENCE [LARGE SCALE GENOMIC DNA]</scope>
    <source>
        <strain evidence="3 4">ALL</strain>
    </source>
</reference>
<dbReference type="OrthoDB" id="9444602at2759"/>
<dbReference type="Pfam" id="PF10328">
    <property type="entry name" value="7TM_GPCR_Srx"/>
    <property type="match status" value="1"/>
</dbReference>
<reference evidence="3 4" key="2">
    <citation type="journal article" date="2019" name="G3 (Bethesda)">
        <title>Hybrid Assembly of the Genome of the Entomopathogenic Nematode Steinernema carpocapsae Identifies the X-Chromosome.</title>
        <authorList>
            <person name="Serra L."/>
            <person name="Macchietto M."/>
            <person name="Macias-Munoz A."/>
            <person name="McGill C.J."/>
            <person name="Rodriguez I.M."/>
            <person name="Rodriguez B."/>
            <person name="Murad R."/>
            <person name="Mortazavi A."/>
        </authorList>
    </citation>
    <scope>NUCLEOTIDE SEQUENCE [LARGE SCALE GENOMIC DNA]</scope>
    <source>
        <strain evidence="3 4">ALL</strain>
    </source>
</reference>
<keyword evidence="1" id="KW-0812">Transmembrane</keyword>
<dbReference type="EMBL" id="AZBU02000004">
    <property type="protein sequence ID" value="TKR79832.1"/>
    <property type="molecule type" value="Genomic_DNA"/>
</dbReference>
<dbReference type="InterPro" id="IPR019430">
    <property type="entry name" value="7TM_GPCR_serpentine_rcpt_Srx"/>
</dbReference>
<feature type="domain" description="7TM GPCR serpentine receptor class x (Srx)" evidence="2">
    <location>
        <begin position="5"/>
        <end position="102"/>
    </location>
</feature>
<feature type="transmembrane region" description="Helical" evidence="1">
    <location>
        <begin position="47"/>
        <end position="68"/>
    </location>
</feature>
<organism evidence="3 4">
    <name type="scientific">Steinernema carpocapsae</name>
    <name type="common">Entomopathogenic nematode</name>
    <dbReference type="NCBI Taxonomy" id="34508"/>
    <lineage>
        <taxon>Eukaryota</taxon>
        <taxon>Metazoa</taxon>
        <taxon>Ecdysozoa</taxon>
        <taxon>Nematoda</taxon>
        <taxon>Chromadorea</taxon>
        <taxon>Rhabditida</taxon>
        <taxon>Tylenchina</taxon>
        <taxon>Panagrolaimomorpha</taxon>
        <taxon>Strongyloidoidea</taxon>
        <taxon>Steinernematidae</taxon>
        <taxon>Steinernema</taxon>
    </lineage>
</organism>
<evidence type="ECO:0000313" key="4">
    <source>
        <dbReference type="Proteomes" id="UP000298663"/>
    </source>
</evidence>
<accession>A0A4U5NBD5</accession>
<feature type="transmembrane region" description="Helical" evidence="1">
    <location>
        <begin position="80"/>
        <end position="101"/>
    </location>
</feature>
<dbReference type="PANTHER" id="PTHR23017">
    <property type="entry name" value="SERPENTINE RECEPTOR, CLASS X"/>
    <property type="match status" value="1"/>
</dbReference>
<keyword evidence="1" id="KW-0472">Membrane</keyword>
<dbReference type="PANTHER" id="PTHR23017:SF3">
    <property type="entry name" value="G-PROTEIN COUPLED RECEPTORS FAMILY 1 PROFILE DOMAIN-CONTAINING PROTEIN"/>
    <property type="match status" value="1"/>
</dbReference>
<gene>
    <name evidence="3" type="ORF">L596_013995</name>
</gene>
<proteinExistence type="predicted"/>
<evidence type="ECO:0000313" key="3">
    <source>
        <dbReference type="EMBL" id="TKR79832.1"/>
    </source>
</evidence>
<dbReference type="Proteomes" id="UP000298663">
    <property type="component" value="Unassembled WGS sequence"/>
</dbReference>
<protein>
    <recommendedName>
        <fullName evidence="2">7TM GPCR serpentine receptor class x (Srx) domain-containing protein</fullName>
    </recommendedName>
</protein>
<dbReference type="AlphaFoldDB" id="A0A4U5NBD5"/>
<keyword evidence="4" id="KW-1185">Reference proteome</keyword>
<sequence length="161" mass="17987">MLENCICWSVCLTTIFFDGATLLKIIYIKQFRKNTSRDKNYRRDVRFFAQSAIQNIAMMAALSTIVVVNNSEATGNVISYVLAVDIFIVSNITNGLVLVIFNPEVRQAFFWRVLPNKATASISSTTCSSGPLIFASPLYTRNLKAEVGDSKNRAQSEEMKV</sequence>